<dbReference type="Proteomes" id="UP000242205">
    <property type="component" value="Chromosome"/>
</dbReference>
<dbReference type="AlphaFoldDB" id="A0A2I6S825"/>
<proteinExistence type="predicted"/>
<keyword evidence="2" id="KW-1185">Reference proteome</keyword>
<evidence type="ECO:0000313" key="2">
    <source>
        <dbReference type="Proteomes" id="UP000242205"/>
    </source>
</evidence>
<sequence>MTDVSDRATEREELDRELALRAARAARDVPPLPCGTCHNCGERLPPGLPFCDADCRDDWQLRRRQSGC</sequence>
<dbReference type="OrthoDB" id="8566509at2"/>
<organism evidence="1 2">
    <name type="scientific">Pseudazoarcus pumilus</name>
    <dbReference type="NCBI Taxonomy" id="2067960"/>
    <lineage>
        <taxon>Bacteria</taxon>
        <taxon>Pseudomonadati</taxon>
        <taxon>Pseudomonadota</taxon>
        <taxon>Betaproteobacteria</taxon>
        <taxon>Rhodocyclales</taxon>
        <taxon>Zoogloeaceae</taxon>
        <taxon>Pseudazoarcus</taxon>
    </lineage>
</organism>
<dbReference type="KEGG" id="atw:C0099_11065"/>
<accession>A0A2I6S825</accession>
<evidence type="ECO:0000313" key="1">
    <source>
        <dbReference type="EMBL" id="AUN95420.1"/>
    </source>
</evidence>
<dbReference type="EMBL" id="CP025682">
    <property type="protein sequence ID" value="AUN95420.1"/>
    <property type="molecule type" value="Genomic_DNA"/>
</dbReference>
<reference evidence="1 2" key="1">
    <citation type="submission" date="2018-01" db="EMBL/GenBank/DDBJ databases">
        <authorList>
            <person name="Fu G.-Y."/>
        </authorList>
    </citation>
    <scope>NUCLEOTIDE SEQUENCE [LARGE SCALE GENOMIC DNA]</scope>
    <source>
        <strain evidence="1 2">SY39</strain>
    </source>
</reference>
<name>A0A2I6S825_9RHOO</name>
<gene>
    <name evidence="1" type="ORF">C0099_11065</name>
</gene>
<evidence type="ECO:0008006" key="3">
    <source>
        <dbReference type="Google" id="ProtNLM"/>
    </source>
</evidence>
<protein>
    <recommendedName>
        <fullName evidence="3">DUF2116 family Zn-ribbon domain-containing protein</fullName>
    </recommendedName>
</protein>